<proteinExistence type="predicted"/>
<keyword evidence="2" id="KW-1185">Reference proteome</keyword>
<dbReference type="HOGENOM" id="CLU_138392_0_0_9"/>
<evidence type="ECO:0008006" key="3">
    <source>
        <dbReference type="Google" id="ProtNLM"/>
    </source>
</evidence>
<dbReference type="AlphaFoldDB" id="E8JZB8"/>
<protein>
    <recommendedName>
        <fullName evidence="3">SMI1 / KNR4 family protein</fullName>
    </recommendedName>
</protein>
<organism evidence="1 2">
    <name type="scientific">Streptococcus infantis ATCC 700779</name>
    <dbReference type="NCBI Taxonomy" id="889204"/>
    <lineage>
        <taxon>Bacteria</taxon>
        <taxon>Bacillati</taxon>
        <taxon>Bacillota</taxon>
        <taxon>Bacilli</taxon>
        <taxon>Lactobacillales</taxon>
        <taxon>Streptococcaceae</taxon>
        <taxon>Streptococcus</taxon>
    </lineage>
</organism>
<sequence>MEDTFMFKLKLFPEDFFNICIKRKVEIKKLDKLPKLDNNYLLFITKYQEVEIIPDISLFNYEEALNENRYLECNYPEISRCFWSIGQAGQGDGWFLNKIDNTIFHYNHDTGEYTKSGFTDLGIGFPQFIQLAFLYRDLEHLLDEGETLTDNIKTEFIYSVNSISNNLFNVYPFKYF</sequence>
<accession>E8JZB8</accession>
<evidence type="ECO:0000313" key="1">
    <source>
        <dbReference type="EMBL" id="EFX36937.1"/>
    </source>
</evidence>
<evidence type="ECO:0000313" key="2">
    <source>
        <dbReference type="Proteomes" id="UP000002815"/>
    </source>
</evidence>
<comment type="caution">
    <text evidence="1">The sequence shown here is derived from an EMBL/GenBank/DDBJ whole genome shotgun (WGS) entry which is preliminary data.</text>
</comment>
<dbReference type="eggNOG" id="ENOG5032IB3">
    <property type="taxonomic scope" value="Bacteria"/>
</dbReference>
<name>E8JZB8_9STRE</name>
<reference evidence="1 2" key="1">
    <citation type="submission" date="2010-12" db="EMBL/GenBank/DDBJ databases">
        <authorList>
            <person name="Muzny D."/>
            <person name="Qin X."/>
            <person name="Deng J."/>
            <person name="Jiang H."/>
            <person name="Liu Y."/>
            <person name="Qu J."/>
            <person name="Song X.-Z."/>
            <person name="Zhang L."/>
            <person name="Thornton R."/>
            <person name="Coyle M."/>
            <person name="Francisco L."/>
            <person name="Jackson L."/>
            <person name="Javaid M."/>
            <person name="Korchina V."/>
            <person name="Kovar C."/>
            <person name="Mata R."/>
            <person name="Mathew T."/>
            <person name="Ngo R."/>
            <person name="Nguyen L."/>
            <person name="Nguyen N."/>
            <person name="Okwuonu G."/>
            <person name="Ongeri F."/>
            <person name="Pham C."/>
            <person name="Simmons D."/>
            <person name="Wilczek-Boney K."/>
            <person name="Hale W."/>
            <person name="Jakkamsetti A."/>
            <person name="Pham P."/>
            <person name="Ruth R."/>
            <person name="San Lucas F."/>
            <person name="Warren J."/>
            <person name="Zhang J."/>
            <person name="Zhao Z."/>
            <person name="Zhou C."/>
            <person name="Zhu D."/>
            <person name="Lee S."/>
            <person name="Bess C."/>
            <person name="Blankenburg K."/>
            <person name="Forbes L."/>
            <person name="Fu Q."/>
            <person name="Gubbala S."/>
            <person name="Hirani K."/>
            <person name="Jayaseelan J.C."/>
            <person name="Lara F."/>
            <person name="Munidasa M."/>
            <person name="Palculict T."/>
            <person name="Patil S."/>
            <person name="Pu L.-L."/>
            <person name="Saada N."/>
            <person name="Tang L."/>
            <person name="Weissenberger G."/>
            <person name="Zhu Y."/>
            <person name="Hemphill L."/>
            <person name="Shang Y."/>
            <person name="Youmans B."/>
            <person name="Ayvaz T."/>
            <person name="Ross M."/>
            <person name="Santibanez J."/>
            <person name="Aqrawi P."/>
            <person name="Gross S."/>
            <person name="Joshi V."/>
            <person name="Fowler G."/>
            <person name="Nazareth L."/>
            <person name="Reid J."/>
            <person name="Worley K."/>
            <person name="Petrosino J."/>
            <person name="Highlander S."/>
            <person name="Gibbs R."/>
        </authorList>
    </citation>
    <scope>NUCLEOTIDE SEQUENCE [LARGE SCALE GENOMIC DNA]</scope>
    <source>
        <strain evidence="1 2">ATCC 700779</strain>
    </source>
</reference>
<dbReference type="Proteomes" id="UP000002815">
    <property type="component" value="Unassembled WGS sequence"/>
</dbReference>
<dbReference type="EMBL" id="AEVD01000005">
    <property type="protein sequence ID" value="EFX36937.1"/>
    <property type="molecule type" value="Genomic_DNA"/>
</dbReference>
<gene>
    <name evidence="1" type="ORF">HMPREF9423_0581</name>
</gene>